<dbReference type="InterPro" id="IPR027417">
    <property type="entry name" value="P-loop_NTPase"/>
</dbReference>
<dbReference type="GO" id="GO:0006388">
    <property type="term" value="P:tRNA splicing, via endonucleolytic cleavage and ligation"/>
    <property type="evidence" value="ECO:0007669"/>
    <property type="project" value="InterPro"/>
</dbReference>
<feature type="domain" description="tRNA ligase kinase" evidence="3">
    <location>
        <begin position="464"/>
        <end position="610"/>
    </location>
</feature>
<keyword evidence="6" id="KW-1185">Reference proteome</keyword>
<evidence type="ECO:0000313" key="6">
    <source>
        <dbReference type="Proteomes" id="UP000567179"/>
    </source>
</evidence>
<feature type="domain" description="tRNA ligase phosphodiesterase" evidence="2">
    <location>
        <begin position="652"/>
        <end position="891"/>
    </location>
</feature>
<name>A0A8H5B8J5_9AGAR</name>
<gene>
    <name evidence="5" type="ORF">D9619_010998</name>
</gene>
<feature type="region of interest" description="Disordered" evidence="1">
    <location>
        <begin position="432"/>
        <end position="457"/>
    </location>
</feature>
<evidence type="ECO:0000259" key="2">
    <source>
        <dbReference type="Pfam" id="PF08302"/>
    </source>
</evidence>
<dbReference type="InterPro" id="IPR015966">
    <property type="entry name" value="tRNA_lig_kin_fungi"/>
</dbReference>
<dbReference type="Pfam" id="PF08302">
    <property type="entry name" value="tRNA_lig_CPD"/>
    <property type="match status" value="1"/>
</dbReference>
<proteinExistence type="predicted"/>
<evidence type="ECO:0008006" key="7">
    <source>
        <dbReference type="Google" id="ProtNLM"/>
    </source>
</evidence>
<evidence type="ECO:0000313" key="5">
    <source>
        <dbReference type="EMBL" id="KAF5318587.1"/>
    </source>
</evidence>
<evidence type="ECO:0000256" key="1">
    <source>
        <dbReference type="SAM" id="MobiDB-lite"/>
    </source>
</evidence>
<comment type="caution">
    <text evidence="5">The sequence shown here is derived from an EMBL/GenBank/DDBJ whole genome shotgun (WGS) entry which is preliminary data.</text>
</comment>
<sequence>MASSHFAKADSDLINQLYAISAKQPKLVRSSPYSVALKHDAGKTVEIRSWKMNEFKYYDVPSPFPTLARGLFTRRVEREIDGEAAENDTDKNYEIVVRGYDKFFNIGEVPWTTWSSLERHTVAPYILSLKSNGCIIFIAALSPTQIMVTSKHSLGPIAGVEMSHSQAGEMWLRRHLERAGKTEEDLAARLWAEKWTAVAELCDDGFEEHVLPYPPEKTGLHLHGLNTTTVASAHGAAFETQPPQAVDAFAEAYGFIKTPWTQVGSVREVREFTQLCAERGEWHGEPVEGFVVRTRVAELSEADKKRVGTRGRGKAPAGAEEPTSPTPYPAGTSFFFKVKFDEPYMMYRDWREVTKMLLTHRAKTPATRLSAGALPKNKLKRPETQLYVAWVIREIERDAAQFEGYGKGHGIIGTRERFMKWVEAQGGMEAAMKKGVDKDPQTGGSESTGGGGSSTGKAGKRKIIIVPIAIPGCGKTAVSVALTHLFSPRIAHTQSDDVRAKKAAPIFLKNVEDLLRKPGVDIVIADKNNHLAQHRESLATLAASSKPPARLVALDWSASVLSLPPATAHRVTTSRILTRGDNHQTLVADTTTERGHEHVVWLFVRSMEGLAPAELGADGVVVDMEVEEGLEESVRRATRGLVDLLGEEYGLEMPSEERIGAALDAVQSYVPKTRKVADAKATKGAKQGGGGKKKKGAAPRFYGLLPEVNLPTLLNPLFSAGDGPAGVDAAFAAFYEQLKSEKRVAPMPHVTLVHSNAKNNSGDKRERDVWDSCGRQAELEAPPVFRGRLGSVLGNGRVMAVTVEELAPDADAEAGAGAPDEEAAEEAAETQKEGEAFLNGLPPNVRERLHITVGFVEGATGVEAKAMVEAWRANGSKPTEGMWAVPLPESERTHVRFGRVRGLHG</sequence>
<dbReference type="GO" id="GO:0005524">
    <property type="term" value="F:ATP binding"/>
    <property type="evidence" value="ECO:0007669"/>
    <property type="project" value="InterPro"/>
</dbReference>
<evidence type="ECO:0000259" key="4">
    <source>
        <dbReference type="Pfam" id="PF09511"/>
    </source>
</evidence>
<feature type="domain" description="T4 RNA ligase 1-like N-terminal" evidence="4">
    <location>
        <begin position="68"/>
        <end position="344"/>
    </location>
</feature>
<dbReference type="GO" id="GO:0005634">
    <property type="term" value="C:nucleus"/>
    <property type="evidence" value="ECO:0007669"/>
    <property type="project" value="TreeGrafter"/>
</dbReference>
<accession>A0A8H5B8J5</accession>
<dbReference type="Pfam" id="PF08303">
    <property type="entry name" value="tRNA_lig_kinase"/>
    <property type="match status" value="1"/>
</dbReference>
<organism evidence="5 6">
    <name type="scientific">Psilocybe cf. subviscida</name>
    <dbReference type="NCBI Taxonomy" id="2480587"/>
    <lineage>
        <taxon>Eukaryota</taxon>
        <taxon>Fungi</taxon>
        <taxon>Dikarya</taxon>
        <taxon>Basidiomycota</taxon>
        <taxon>Agaricomycotina</taxon>
        <taxon>Agaricomycetes</taxon>
        <taxon>Agaricomycetidae</taxon>
        <taxon>Agaricales</taxon>
        <taxon>Agaricineae</taxon>
        <taxon>Strophariaceae</taxon>
        <taxon>Psilocybe</taxon>
    </lineage>
</organism>
<reference evidence="5 6" key="1">
    <citation type="journal article" date="2020" name="ISME J.">
        <title>Uncovering the hidden diversity of litter-decomposition mechanisms in mushroom-forming fungi.</title>
        <authorList>
            <person name="Floudas D."/>
            <person name="Bentzer J."/>
            <person name="Ahren D."/>
            <person name="Johansson T."/>
            <person name="Persson P."/>
            <person name="Tunlid A."/>
        </authorList>
    </citation>
    <scope>NUCLEOTIDE SEQUENCE [LARGE SCALE GENOMIC DNA]</scope>
    <source>
        <strain evidence="5 6">CBS 101986</strain>
    </source>
</reference>
<protein>
    <recommendedName>
        <fullName evidence="7">tRNA ligase</fullName>
    </recommendedName>
</protein>
<dbReference type="OrthoDB" id="276239at2759"/>
<dbReference type="Gene3D" id="3.40.50.300">
    <property type="entry name" value="P-loop containing nucleotide triphosphate hydrolases"/>
    <property type="match status" value="1"/>
</dbReference>
<dbReference type="InterPro" id="IPR015965">
    <property type="entry name" value="tRNA_lig_PDEase"/>
</dbReference>
<dbReference type="Pfam" id="PF09511">
    <property type="entry name" value="RNA_lig_T4_1"/>
    <property type="match status" value="1"/>
</dbReference>
<dbReference type="EMBL" id="JAACJJ010000030">
    <property type="protein sequence ID" value="KAF5318587.1"/>
    <property type="molecule type" value="Genomic_DNA"/>
</dbReference>
<dbReference type="PANTHER" id="PTHR32004:SF1">
    <property type="entry name" value="TRNA LIGASE"/>
    <property type="match status" value="1"/>
</dbReference>
<dbReference type="InterPro" id="IPR019039">
    <property type="entry name" value="T4-Rnl1-like_N"/>
</dbReference>
<evidence type="ECO:0000259" key="3">
    <source>
        <dbReference type="Pfam" id="PF08303"/>
    </source>
</evidence>
<feature type="region of interest" description="Disordered" evidence="1">
    <location>
        <begin position="303"/>
        <end position="326"/>
    </location>
</feature>
<dbReference type="PANTHER" id="PTHR32004">
    <property type="entry name" value="TRNA LIGASE"/>
    <property type="match status" value="1"/>
</dbReference>
<dbReference type="GO" id="GO:0003972">
    <property type="term" value="F:RNA ligase (ATP) activity"/>
    <property type="evidence" value="ECO:0007669"/>
    <property type="project" value="InterPro"/>
</dbReference>
<dbReference type="Proteomes" id="UP000567179">
    <property type="component" value="Unassembled WGS sequence"/>
</dbReference>
<dbReference type="AlphaFoldDB" id="A0A8H5B8J5"/>